<accession>A0A073KA02</accession>
<evidence type="ECO:0000256" key="3">
    <source>
        <dbReference type="PIRSR" id="PIRSR620023-2"/>
    </source>
</evidence>
<keyword evidence="5" id="KW-0946">Virion</keyword>
<evidence type="ECO:0000313" key="6">
    <source>
        <dbReference type="Proteomes" id="UP000027778"/>
    </source>
</evidence>
<dbReference type="Proteomes" id="UP000027778">
    <property type="component" value="Unassembled WGS sequence"/>
</dbReference>
<evidence type="ECO:0000256" key="1">
    <source>
        <dbReference type="ARBA" id="ARBA00023136"/>
    </source>
</evidence>
<sequence length="368" mass="41797">MLENKKKIVFRADSSIEIGTGHIMRCLTLAQEFRNKGAQIYFICRKLQGDLHQYILTKGFHVFLLDANKENTDFSSTLYGNYLNWLKFHWFVDAQQTNEILSQIQKFDWLIVDHYALDKKWETVLRKTVRKIMVIDDLADRVHDCDLLLDQNLHNNLNVRYNDLIPEHSLAKLGPKYAILRPEFHYAKKSLRKRTGEIERIFIFFGGHDATNETFKTLRAIQNMHNDALKIDVVVGSQNPNKKDIQCYCKGIPNISYYCQIENIEKLMVQADLAIGAGGTTTWERCFLGLPSITITTAQNQIEVTKAVAEAGATWNIGTAETVSSETITECLTKLLTNSGKVKNMSNKALAIMCASNSDDIVKIVLGG</sequence>
<feature type="binding site" evidence="3">
    <location>
        <position position="181"/>
    </location>
    <ligand>
        <name>substrate</name>
    </ligand>
</feature>
<reference evidence="5 6" key="1">
    <citation type="submission" date="2014-06" db="EMBL/GenBank/DDBJ databases">
        <title>Draft genome sequence of Bacillus gaemokensis JCM 15801 (MCCC 1A00707).</title>
        <authorList>
            <person name="Lai Q."/>
            <person name="Liu Y."/>
            <person name="Shao Z."/>
        </authorList>
    </citation>
    <scope>NUCLEOTIDE SEQUENCE [LARGE SCALE GENOMIC DNA]</scope>
    <source>
        <strain evidence="5 6">JCM 15801</strain>
    </source>
</reference>
<comment type="caution">
    <text evidence="5">The sequence shown here is derived from an EMBL/GenBank/DDBJ whole genome shotgun (WGS) entry which is preliminary data.</text>
</comment>
<feature type="binding site" evidence="3">
    <location>
        <position position="284"/>
    </location>
    <ligand>
        <name>substrate</name>
    </ligand>
</feature>
<dbReference type="Gene3D" id="3.40.50.2000">
    <property type="entry name" value="Glycogen Phosphorylase B"/>
    <property type="match status" value="1"/>
</dbReference>
<feature type="domain" description="Glycosyl transferase family 28 C-terminal" evidence="4">
    <location>
        <begin position="201"/>
        <end position="349"/>
    </location>
</feature>
<evidence type="ECO:0000259" key="4">
    <source>
        <dbReference type="Pfam" id="PF04101"/>
    </source>
</evidence>
<dbReference type="Gene3D" id="3.40.50.11190">
    <property type="match status" value="1"/>
</dbReference>
<keyword evidence="1" id="KW-0472">Membrane</keyword>
<protein>
    <submittedName>
        <fullName evidence="5">Spore coat protein</fullName>
    </submittedName>
</protein>
<dbReference type="STRING" id="574375.AZF08_17745"/>
<dbReference type="OrthoDB" id="9805604at2"/>
<evidence type="ECO:0000256" key="2">
    <source>
        <dbReference type="PIRSR" id="PIRSR620023-1"/>
    </source>
</evidence>
<organism evidence="5 6">
    <name type="scientific">Bacillus gaemokensis</name>
    <dbReference type="NCBI Taxonomy" id="574375"/>
    <lineage>
        <taxon>Bacteria</taxon>
        <taxon>Bacillati</taxon>
        <taxon>Bacillota</taxon>
        <taxon>Bacilli</taxon>
        <taxon>Bacillales</taxon>
        <taxon>Bacillaceae</taxon>
        <taxon>Bacillus</taxon>
        <taxon>Bacillus cereus group</taxon>
    </lineage>
</organism>
<gene>
    <name evidence="5" type="ORF">BAGA_08785</name>
</gene>
<dbReference type="InterPro" id="IPR007235">
    <property type="entry name" value="Glyco_trans_28_C"/>
</dbReference>
<name>A0A073KA02_9BACI</name>
<dbReference type="AlphaFoldDB" id="A0A073KA02"/>
<dbReference type="InterPro" id="IPR020023">
    <property type="entry name" value="PseG"/>
</dbReference>
<dbReference type="PANTHER" id="PTHR21015">
    <property type="entry name" value="UDP-N-ACETYLGLUCOSAMINE--N-ACETYLMURAMYL-(PENTAPEPTIDE) PYROPHOSPHORYL-UNDECAPRENOL N-ACETYLGLUCOSAMINE TRANSFERASE 1"/>
    <property type="match status" value="1"/>
</dbReference>
<dbReference type="Pfam" id="PF04101">
    <property type="entry name" value="Glyco_tran_28_C"/>
    <property type="match status" value="1"/>
</dbReference>
<dbReference type="EMBL" id="JOTM01000016">
    <property type="protein sequence ID" value="KEK23385.1"/>
    <property type="molecule type" value="Genomic_DNA"/>
</dbReference>
<dbReference type="PANTHER" id="PTHR21015:SF22">
    <property type="entry name" value="GLYCOSYLTRANSFERASE"/>
    <property type="match status" value="1"/>
</dbReference>
<proteinExistence type="predicted"/>
<dbReference type="GO" id="GO:0016758">
    <property type="term" value="F:hexosyltransferase activity"/>
    <property type="evidence" value="ECO:0007669"/>
    <property type="project" value="InterPro"/>
</dbReference>
<dbReference type="NCBIfam" id="TIGR03590">
    <property type="entry name" value="PseG"/>
    <property type="match status" value="1"/>
</dbReference>
<keyword evidence="6" id="KW-1185">Reference proteome</keyword>
<dbReference type="SUPFAM" id="SSF53756">
    <property type="entry name" value="UDP-Glycosyltransferase/glycogen phosphorylase"/>
    <property type="match status" value="1"/>
</dbReference>
<dbReference type="RefSeq" id="WP_033675555.1">
    <property type="nucleotide sequence ID" value="NZ_JOTM01000016.1"/>
</dbReference>
<feature type="active site" description="Proton acceptor" evidence="2">
    <location>
        <position position="22"/>
    </location>
</feature>
<keyword evidence="5" id="KW-0167">Capsid protein</keyword>
<evidence type="ECO:0000313" key="5">
    <source>
        <dbReference type="EMBL" id="KEK23385.1"/>
    </source>
</evidence>
<dbReference type="eggNOG" id="COG3980">
    <property type="taxonomic scope" value="Bacteria"/>
</dbReference>